<dbReference type="OrthoDB" id="3490349at2759"/>
<keyword evidence="3" id="KW-1185">Reference proteome</keyword>
<proteinExistence type="predicted"/>
<feature type="region of interest" description="Disordered" evidence="1">
    <location>
        <begin position="1"/>
        <end position="25"/>
    </location>
</feature>
<dbReference type="AlphaFoldDB" id="A0A9X0DIE8"/>
<dbReference type="EMBL" id="JAPEIS010000009">
    <property type="protein sequence ID" value="KAJ8062792.1"/>
    <property type="molecule type" value="Genomic_DNA"/>
</dbReference>
<gene>
    <name evidence="2" type="ORF">OCU04_008049</name>
</gene>
<protein>
    <submittedName>
        <fullName evidence="2">Uncharacterized protein</fullName>
    </submittedName>
</protein>
<accession>A0A9X0DIE8</accession>
<sequence length="289" mass="33671">MPTFGFWRAEEKSSKSKKKHHDRPPPKIISIREKLHTVFHAPGVYVSPQNHYSTHVYLIFHRYDNMASGIFSATISFRTMYNDFKGMKTIDISPNSEEADVQFDINGGELRGVMGSRKIFMCKIGWVQRNENREMVYARVAECLPFPVRPDTMDSVEWEELRVKGNSRCEWIVKAIGVLKKGDNWESLPVEQFKERHAEVKKLVGGGDYEDEKRTWKRRVDRVTRHFDQSGDVLAYREKLKELGPEPGLSSEAKQVRYLDKIMNDVGAALYSKHEEPKKITDKYRRRGE</sequence>
<comment type="caution">
    <text evidence="2">The sequence shown here is derived from an EMBL/GenBank/DDBJ whole genome shotgun (WGS) entry which is preliminary data.</text>
</comment>
<reference evidence="2" key="1">
    <citation type="submission" date="2022-11" db="EMBL/GenBank/DDBJ databases">
        <title>Genome Resource of Sclerotinia nivalis Strain SnTB1, a Plant Pathogen Isolated from American Ginseng.</title>
        <authorList>
            <person name="Fan S."/>
        </authorList>
    </citation>
    <scope>NUCLEOTIDE SEQUENCE</scope>
    <source>
        <strain evidence="2">SnTB1</strain>
    </source>
</reference>
<evidence type="ECO:0000313" key="3">
    <source>
        <dbReference type="Proteomes" id="UP001152300"/>
    </source>
</evidence>
<name>A0A9X0DIE8_9HELO</name>
<evidence type="ECO:0000313" key="2">
    <source>
        <dbReference type="EMBL" id="KAJ8062792.1"/>
    </source>
</evidence>
<dbReference type="Proteomes" id="UP001152300">
    <property type="component" value="Unassembled WGS sequence"/>
</dbReference>
<organism evidence="2 3">
    <name type="scientific">Sclerotinia nivalis</name>
    <dbReference type="NCBI Taxonomy" id="352851"/>
    <lineage>
        <taxon>Eukaryota</taxon>
        <taxon>Fungi</taxon>
        <taxon>Dikarya</taxon>
        <taxon>Ascomycota</taxon>
        <taxon>Pezizomycotina</taxon>
        <taxon>Leotiomycetes</taxon>
        <taxon>Helotiales</taxon>
        <taxon>Sclerotiniaceae</taxon>
        <taxon>Sclerotinia</taxon>
    </lineage>
</organism>
<evidence type="ECO:0000256" key="1">
    <source>
        <dbReference type="SAM" id="MobiDB-lite"/>
    </source>
</evidence>